<comment type="caution">
    <text evidence="3">The sequence shown here is derived from an EMBL/GenBank/DDBJ whole genome shotgun (WGS) entry which is preliminary data.</text>
</comment>
<feature type="region of interest" description="Disordered" evidence="1">
    <location>
        <begin position="35"/>
        <end position="118"/>
    </location>
</feature>
<reference evidence="3" key="1">
    <citation type="journal article" date="2020" name="Fungal Divers.">
        <title>Resolving the Mortierellaceae phylogeny through synthesis of multi-gene phylogenetics and phylogenomics.</title>
        <authorList>
            <person name="Vandepol N."/>
            <person name="Liber J."/>
            <person name="Desiro A."/>
            <person name="Na H."/>
            <person name="Kennedy M."/>
            <person name="Barry K."/>
            <person name="Grigoriev I.V."/>
            <person name="Miller A.N."/>
            <person name="O'Donnell K."/>
            <person name="Stajich J.E."/>
            <person name="Bonito G."/>
        </authorList>
    </citation>
    <scope>NUCLEOTIDE SEQUENCE</scope>
    <source>
        <strain evidence="3">MES-2147</strain>
    </source>
</reference>
<gene>
    <name evidence="3" type="ORF">BGZ65_006761</name>
</gene>
<evidence type="ECO:0000313" key="4">
    <source>
        <dbReference type="Proteomes" id="UP000749646"/>
    </source>
</evidence>
<dbReference type="EMBL" id="JAAAHW010007208">
    <property type="protein sequence ID" value="KAF9950224.1"/>
    <property type="molecule type" value="Genomic_DNA"/>
</dbReference>
<proteinExistence type="predicted"/>
<sequence>MRHRTRSLLGSALLSLLLLSHHQVSLTQGRVIATYNSKDNNNNNSPYWKRSPQEQDGNNDPHSSPSSNPTPQDDNWEPNSEDHWQPHSQPDLTVAVDSEKRDSSSSTRSNNYKRSLYPHVNVNGGQIIRRSTEEEDQVEMKAKVVFFQQTIKHVQQKDSSSEQAEGPSSSSSSGQIEPRPSTIDLFDEEDVELFELGEDGILREVIDRPRSTSFDLTEEERYDQMWMVDEWEEELEGDMDELMDWADDDSLPTMTDLNKKQSLTATVMGSDRLRDQGASIRDILLDEDEASPFERLFADSWLF</sequence>
<feature type="region of interest" description="Disordered" evidence="1">
    <location>
        <begin position="154"/>
        <end position="180"/>
    </location>
</feature>
<evidence type="ECO:0000256" key="1">
    <source>
        <dbReference type="SAM" id="MobiDB-lite"/>
    </source>
</evidence>
<feature type="chain" id="PRO_5040317487" evidence="2">
    <location>
        <begin position="30"/>
        <end position="303"/>
    </location>
</feature>
<protein>
    <submittedName>
        <fullName evidence="3">Uncharacterized protein</fullName>
    </submittedName>
</protein>
<dbReference type="OrthoDB" id="2427330at2759"/>
<feature type="compositionally biased region" description="Low complexity" evidence="1">
    <location>
        <begin position="104"/>
        <end position="115"/>
    </location>
</feature>
<feature type="compositionally biased region" description="Low complexity" evidence="1">
    <location>
        <begin position="58"/>
        <end position="71"/>
    </location>
</feature>
<accession>A0A9P6IXQ3</accession>
<keyword evidence="4" id="KW-1185">Reference proteome</keyword>
<keyword evidence="2" id="KW-0732">Signal</keyword>
<dbReference type="AlphaFoldDB" id="A0A9P6IXQ3"/>
<evidence type="ECO:0000313" key="3">
    <source>
        <dbReference type="EMBL" id="KAF9950224.1"/>
    </source>
</evidence>
<feature type="compositionally biased region" description="Low complexity" evidence="1">
    <location>
        <begin position="161"/>
        <end position="180"/>
    </location>
</feature>
<dbReference type="Proteomes" id="UP000749646">
    <property type="component" value="Unassembled WGS sequence"/>
</dbReference>
<organism evidence="3 4">
    <name type="scientific">Modicella reniformis</name>
    <dbReference type="NCBI Taxonomy" id="1440133"/>
    <lineage>
        <taxon>Eukaryota</taxon>
        <taxon>Fungi</taxon>
        <taxon>Fungi incertae sedis</taxon>
        <taxon>Mucoromycota</taxon>
        <taxon>Mortierellomycotina</taxon>
        <taxon>Mortierellomycetes</taxon>
        <taxon>Mortierellales</taxon>
        <taxon>Mortierellaceae</taxon>
        <taxon>Modicella</taxon>
    </lineage>
</organism>
<feature type="signal peptide" evidence="2">
    <location>
        <begin position="1"/>
        <end position="29"/>
    </location>
</feature>
<name>A0A9P6IXQ3_9FUNG</name>
<evidence type="ECO:0000256" key="2">
    <source>
        <dbReference type="SAM" id="SignalP"/>
    </source>
</evidence>